<feature type="region of interest" description="Disordered" evidence="1">
    <location>
        <begin position="28"/>
        <end position="47"/>
    </location>
</feature>
<reference evidence="2 3" key="1">
    <citation type="submission" date="2023-02" db="EMBL/GenBank/DDBJ databases">
        <title>LHISI_Scaffold_Assembly.</title>
        <authorList>
            <person name="Stuart O.P."/>
            <person name="Cleave R."/>
            <person name="Magrath M.J.L."/>
            <person name="Mikheyev A.S."/>
        </authorList>
    </citation>
    <scope>NUCLEOTIDE SEQUENCE [LARGE SCALE GENOMIC DNA]</scope>
    <source>
        <strain evidence="2">Daus_M_001</strain>
        <tissue evidence="2">Leg muscle</tissue>
    </source>
</reference>
<evidence type="ECO:0000256" key="1">
    <source>
        <dbReference type="SAM" id="MobiDB-lite"/>
    </source>
</evidence>
<evidence type="ECO:0000313" key="2">
    <source>
        <dbReference type="EMBL" id="KAJ8884830.1"/>
    </source>
</evidence>
<name>A0ABQ9HKY3_9NEOP</name>
<organism evidence="2 3">
    <name type="scientific">Dryococelus australis</name>
    <dbReference type="NCBI Taxonomy" id="614101"/>
    <lineage>
        <taxon>Eukaryota</taxon>
        <taxon>Metazoa</taxon>
        <taxon>Ecdysozoa</taxon>
        <taxon>Arthropoda</taxon>
        <taxon>Hexapoda</taxon>
        <taxon>Insecta</taxon>
        <taxon>Pterygota</taxon>
        <taxon>Neoptera</taxon>
        <taxon>Polyneoptera</taxon>
        <taxon>Phasmatodea</taxon>
        <taxon>Verophasmatodea</taxon>
        <taxon>Anareolatae</taxon>
        <taxon>Phasmatidae</taxon>
        <taxon>Eurycanthinae</taxon>
        <taxon>Dryococelus</taxon>
    </lineage>
</organism>
<comment type="caution">
    <text evidence="2">The sequence shown here is derived from an EMBL/GenBank/DDBJ whole genome shotgun (WGS) entry which is preliminary data.</text>
</comment>
<gene>
    <name evidence="2" type="ORF">PR048_011026</name>
</gene>
<sequence>MDQSVIKIFKHFYRWLLVENILTANEEKKKAGFSQPRNTNDIQDKTQEDNEEEIMPAVAGFGDLTLSVSYKEFFTLDNNVVVCREQMDAEIVAELSCRVHCSGSSDEENNFSELPVQPLQTSVETMDYIHKLQRYFEEQQNISDTVFKSLNILEDSVVAQRLK</sequence>
<dbReference type="Proteomes" id="UP001159363">
    <property type="component" value="Chromosome X"/>
</dbReference>
<proteinExistence type="predicted"/>
<protein>
    <submittedName>
        <fullName evidence="2">Uncharacterized protein</fullName>
    </submittedName>
</protein>
<keyword evidence="3" id="KW-1185">Reference proteome</keyword>
<evidence type="ECO:0000313" key="3">
    <source>
        <dbReference type="Proteomes" id="UP001159363"/>
    </source>
</evidence>
<dbReference type="EMBL" id="JARBHB010000004">
    <property type="protein sequence ID" value="KAJ8884830.1"/>
    <property type="molecule type" value="Genomic_DNA"/>
</dbReference>
<accession>A0ABQ9HKY3</accession>